<dbReference type="AlphaFoldDB" id="A0A0E9U2P9"/>
<reference evidence="1" key="1">
    <citation type="submission" date="2014-11" db="EMBL/GenBank/DDBJ databases">
        <authorList>
            <person name="Amaro Gonzalez C."/>
        </authorList>
    </citation>
    <scope>NUCLEOTIDE SEQUENCE</scope>
</reference>
<accession>A0A0E9U2P9</accession>
<name>A0A0E9U2P9_ANGAN</name>
<sequence length="63" mass="6894">MGVCSPVFPDFIFGHITLLDNLLLQSPCAHLAVTSLACQFSLSIYTSSTEQTCYFPANSYVDD</sequence>
<dbReference type="EMBL" id="GBXM01048383">
    <property type="protein sequence ID" value="JAH60194.1"/>
    <property type="molecule type" value="Transcribed_RNA"/>
</dbReference>
<organism evidence="1">
    <name type="scientific">Anguilla anguilla</name>
    <name type="common">European freshwater eel</name>
    <name type="synonym">Muraena anguilla</name>
    <dbReference type="NCBI Taxonomy" id="7936"/>
    <lineage>
        <taxon>Eukaryota</taxon>
        <taxon>Metazoa</taxon>
        <taxon>Chordata</taxon>
        <taxon>Craniata</taxon>
        <taxon>Vertebrata</taxon>
        <taxon>Euteleostomi</taxon>
        <taxon>Actinopterygii</taxon>
        <taxon>Neopterygii</taxon>
        <taxon>Teleostei</taxon>
        <taxon>Anguilliformes</taxon>
        <taxon>Anguillidae</taxon>
        <taxon>Anguilla</taxon>
    </lineage>
</organism>
<evidence type="ECO:0000313" key="1">
    <source>
        <dbReference type="EMBL" id="JAH60194.1"/>
    </source>
</evidence>
<protein>
    <submittedName>
        <fullName evidence="1">Uncharacterized protein</fullName>
    </submittedName>
</protein>
<reference evidence="1" key="2">
    <citation type="journal article" date="2015" name="Fish Shellfish Immunol.">
        <title>Early steps in the European eel (Anguilla anguilla)-Vibrio vulnificus interaction in the gills: Role of the RtxA13 toxin.</title>
        <authorList>
            <person name="Callol A."/>
            <person name="Pajuelo D."/>
            <person name="Ebbesson L."/>
            <person name="Teles M."/>
            <person name="MacKenzie S."/>
            <person name="Amaro C."/>
        </authorList>
    </citation>
    <scope>NUCLEOTIDE SEQUENCE</scope>
</reference>
<proteinExistence type="predicted"/>